<feature type="region of interest" description="Disordered" evidence="1">
    <location>
        <begin position="76"/>
        <end position="95"/>
    </location>
</feature>
<dbReference type="AlphaFoldDB" id="A0AAV4TRS8"/>
<protein>
    <submittedName>
        <fullName evidence="2">Uncharacterized protein</fullName>
    </submittedName>
</protein>
<feature type="compositionally biased region" description="Basic and acidic residues" evidence="1">
    <location>
        <begin position="77"/>
        <end position="89"/>
    </location>
</feature>
<gene>
    <name evidence="2" type="ORF">CDAR_109201</name>
</gene>
<organism evidence="2 3">
    <name type="scientific">Caerostris darwini</name>
    <dbReference type="NCBI Taxonomy" id="1538125"/>
    <lineage>
        <taxon>Eukaryota</taxon>
        <taxon>Metazoa</taxon>
        <taxon>Ecdysozoa</taxon>
        <taxon>Arthropoda</taxon>
        <taxon>Chelicerata</taxon>
        <taxon>Arachnida</taxon>
        <taxon>Araneae</taxon>
        <taxon>Araneomorphae</taxon>
        <taxon>Entelegynae</taxon>
        <taxon>Araneoidea</taxon>
        <taxon>Araneidae</taxon>
        <taxon>Caerostris</taxon>
    </lineage>
</organism>
<accession>A0AAV4TRS8</accession>
<keyword evidence="3" id="KW-1185">Reference proteome</keyword>
<evidence type="ECO:0000256" key="1">
    <source>
        <dbReference type="SAM" id="MobiDB-lite"/>
    </source>
</evidence>
<dbReference type="Proteomes" id="UP001054837">
    <property type="component" value="Unassembled WGS sequence"/>
</dbReference>
<evidence type="ECO:0000313" key="3">
    <source>
        <dbReference type="Proteomes" id="UP001054837"/>
    </source>
</evidence>
<dbReference type="EMBL" id="BPLQ01010169">
    <property type="protein sequence ID" value="GIY48895.1"/>
    <property type="molecule type" value="Genomic_DNA"/>
</dbReference>
<comment type="caution">
    <text evidence="2">The sequence shown here is derived from an EMBL/GenBank/DDBJ whole genome shotgun (WGS) entry which is preliminary data.</text>
</comment>
<proteinExistence type="predicted"/>
<reference evidence="2 3" key="1">
    <citation type="submission" date="2021-06" db="EMBL/GenBank/DDBJ databases">
        <title>Caerostris darwini draft genome.</title>
        <authorList>
            <person name="Kono N."/>
            <person name="Arakawa K."/>
        </authorList>
    </citation>
    <scope>NUCLEOTIDE SEQUENCE [LARGE SCALE GENOMIC DNA]</scope>
</reference>
<sequence>MPVLAAMACVGEKGVMPSPSMPFLAMSEGCCNWAINMSQVSRGGSSPESLEGCTSANVLGSASQANPTWRVAGNRLPVERTVEGDEPPKTRSATS</sequence>
<evidence type="ECO:0000313" key="2">
    <source>
        <dbReference type="EMBL" id="GIY48895.1"/>
    </source>
</evidence>
<name>A0AAV4TRS8_9ARAC</name>